<name>A0A6P2BN39_9ACTN</name>
<organism evidence="2 3">
    <name type="scientific">Trebonia kvetii</name>
    <dbReference type="NCBI Taxonomy" id="2480626"/>
    <lineage>
        <taxon>Bacteria</taxon>
        <taxon>Bacillati</taxon>
        <taxon>Actinomycetota</taxon>
        <taxon>Actinomycetes</taxon>
        <taxon>Streptosporangiales</taxon>
        <taxon>Treboniaceae</taxon>
        <taxon>Trebonia</taxon>
    </lineage>
</organism>
<keyword evidence="3" id="KW-1185">Reference proteome</keyword>
<feature type="region of interest" description="Disordered" evidence="1">
    <location>
        <begin position="55"/>
        <end position="74"/>
    </location>
</feature>
<evidence type="ECO:0000313" key="2">
    <source>
        <dbReference type="EMBL" id="TVZ00392.1"/>
    </source>
</evidence>
<evidence type="ECO:0000313" key="3">
    <source>
        <dbReference type="Proteomes" id="UP000460272"/>
    </source>
</evidence>
<dbReference type="EMBL" id="RPFW01000009">
    <property type="protein sequence ID" value="TVZ00392.1"/>
    <property type="molecule type" value="Genomic_DNA"/>
</dbReference>
<proteinExistence type="predicted"/>
<dbReference type="Proteomes" id="UP000460272">
    <property type="component" value="Unassembled WGS sequence"/>
</dbReference>
<protein>
    <submittedName>
        <fullName evidence="2">Uncharacterized protein</fullName>
    </submittedName>
</protein>
<reference evidence="2 3" key="1">
    <citation type="submission" date="2018-11" db="EMBL/GenBank/DDBJ databases">
        <title>Trebonia kvetii gen.nov., sp.nov., a novel acidophilic actinobacterium, and proposal of the new actinobacterial family Treboniaceae fam. nov.</title>
        <authorList>
            <person name="Rapoport D."/>
            <person name="Sagova-Mareckova M."/>
            <person name="Sedlacek I."/>
            <person name="Provaznik J."/>
            <person name="Kralova S."/>
            <person name="Pavlinic D."/>
            <person name="Benes V."/>
            <person name="Kopecky J."/>
        </authorList>
    </citation>
    <scope>NUCLEOTIDE SEQUENCE [LARGE SCALE GENOMIC DNA]</scope>
    <source>
        <strain evidence="2 3">15Tr583</strain>
    </source>
</reference>
<accession>A0A6P2BN39</accession>
<evidence type="ECO:0000256" key="1">
    <source>
        <dbReference type="SAM" id="MobiDB-lite"/>
    </source>
</evidence>
<sequence length="74" mass="8347">MLYTLSYQMYKYEHGLHISAAEQRAADARAGEIAAAVHELRLCLGRAFRPRRRVRPARSADAVTAPARFMSSVR</sequence>
<comment type="caution">
    <text evidence="2">The sequence shown here is derived from an EMBL/GenBank/DDBJ whole genome shotgun (WGS) entry which is preliminary data.</text>
</comment>
<dbReference type="AlphaFoldDB" id="A0A6P2BN39"/>
<gene>
    <name evidence="2" type="ORF">EAS64_37810</name>
</gene>
<dbReference type="RefSeq" id="WP_145861167.1">
    <property type="nucleotide sequence ID" value="NZ_RPFW01000009.1"/>
</dbReference>